<dbReference type="Pfam" id="PF13727">
    <property type="entry name" value="CoA_binding_3"/>
    <property type="match status" value="1"/>
</dbReference>
<keyword evidence="4 7" id="KW-0812">Transmembrane</keyword>
<evidence type="ECO:0000256" key="6">
    <source>
        <dbReference type="ARBA" id="ARBA00023136"/>
    </source>
</evidence>
<organism evidence="9">
    <name type="scientific">candidate division WOR-3 bacterium</name>
    <dbReference type="NCBI Taxonomy" id="2052148"/>
    <lineage>
        <taxon>Bacteria</taxon>
        <taxon>Bacteria division WOR-3</taxon>
    </lineage>
</organism>
<gene>
    <name evidence="9" type="ORF">ENL43_04035</name>
</gene>
<evidence type="ECO:0000256" key="4">
    <source>
        <dbReference type="ARBA" id="ARBA00022692"/>
    </source>
</evidence>
<keyword evidence="3 9" id="KW-0808">Transferase</keyword>
<dbReference type="InterPro" id="IPR003362">
    <property type="entry name" value="Bact_transf"/>
</dbReference>
<name>A0A7V5HNH9_UNCW3</name>
<evidence type="ECO:0000256" key="3">
    <source>
        <dbReference type="ARBA" id="ARBA00022679"/>
    </source>
</evidence>
<keyword evidence="5 7" id="KW-1133">Transmembrane helix</keyword>
<dbReference type="GO" id="GO:0016020">
    <property type="term" value="C:membrane"/>
    <property type="evidence" value="ECO:0007669"/>
    <property type="project" value="UniProtKB-SubCell"/>
</dbReference>
<comment type="subcellular location">
    <subcellularLocation>
        <location evidence="1">Membrane</location>
        <topology evidence="1">Multi-pass membrane protein</topology>
    </subcellularLocation>
</comment>
<comment type="similarity">
    <text evidence="2">Belongs to the bacterial sugar transferase family.</text>
</comment>
<dbReference type="GO" id="GO:0016780">
    <property type="term" value="F:phosphotransferase activity, for other substituted phosphate groups"/>
    <property type="evidence" value="ECO:0007669"/>
    <property type="project" value="TreeGrafter"/>
</dbReference>
<evidence type="ECO:0000256" key="1">
    <source>
        <dbReference type="ARBA" id="ARBA00004141"/>
    </source>
</evidence>
<evidence type="ECO:0000259" key="8">
    <source>
        <dbReference type="Pfam" id="PF02397"/>
    </source>
</evidence>
<accession>A0A7V5HNH9</accession>
<evidence type="ECO:0000313" key="9">
    <source>
        <dbReference type="EMBL" id="HHF53514.1"/>
    </source>
</evidence>
<evidence type="ECO:0000256" key="7">
    <source>
        <dbReference type="SAM" id="Phobius"/>
    </source>
</evidence>
<feature type="transmembrane region" description="Helical" evidence="7">
    <location>
        <begin position="37"/>
        <end position="54"/>
    </location>
</feature>
<protein>
    <submittedName>
        <fullName evidence="9">Sugar transferase</fullName>
    </submittedName>
</protein>
<feature type="transmembrane region" description="Helical" evidence="7">
    <location>
        <begin position="74"/>
        <end position="93"/>
    </location>
</feature>
<dbReference type="AlphaFoldDB" id="A0A7V5HNH9"/>
<dbReference type="EMBL" id="DRTX01000210">
    <property type="protein sequence ID" value="HHF53514.1"/>
    <property type="molecule type" value="Genomic_DNA"/>
</dbReference>
<dbReference type="Gene3D" id="3.40.50.720">
    <property type="entry name" value="NAD(P)-binding Rossmann-like Domain"/>
    <property type="match status" value="1"/>
</dbReference>
<reference evidence="9" key="1">
    <citation type="journal article" date="2020" name="mSystems">
        <title>Genome- and Community-Level Interaction Insights into Carbon Utilization and Element Cycling Functions of Hydrothermarchaeota in Hydrothermal Sediment.</title>
        <authorList>
            <person name="Zhou Z."/>
            <person name="Liu Y."/>
            <person name="Xu W."/>
            <person name="Pan J."/>
            <person name="Luo Z.H."/>
            <person name="Li M."/>
        </authorList>
    </citation>
    <scope>NUCLEOTIDE SEQUENCE [LARGE SCALE GENOMIC DNA]</scope>
    <source>
        <strain evidence="9">HyVt-96</strain>
    </source>
</reference>
<keyword evidence="6 7" id="KW-0472">Membrane</keyword>
<feature type="transmembrane region" description="Helical" evidence="7">
    <location>
        <begin position="102"/>
        <end position="121"/>
    </location>
</feature>
<feature type="transmembrane region" description="Helical" evidence="7">
    <location>
        <begin position="265"/>
        <end position="289"/>
    </location>
</feature>
<sequence length="448" mass="51238">MWKRKIIYYIADIFLINLGFYFSFVIRFGTKIPYYNLSAYTSLAFLVTIIYIASNYVFEVYDVKGQKAEDLFEALFQAVGFSTLLLIALAFIARKFSFPRSVILISFIINFVLLFFSKVLLSKIIPLFPDRERILIVGKRNDIKKFLERVKSSDLKREEIVGCVVETNGNNGNDVNCNILGDVEDIPPLIKELNIHRIIVVSTSSYRTYTENLHNNAEDNVKIDVLPGVYEILIGKLQFTTLGDVPLIRLTRNGPPPWYDPLKRIIDVVASLSILILTLPLSLLAAIAIKLDSKGPVIFKQKRVGKNGKLFTIYKFRTMVPNAEAGTGAVLAAKNDPRTTRIGRILRRYRIDEIPQLINVIKGEMSFIGPRPERPEFVERFKHQIENYHERHSIKPGITGLAQVYGGYDTPPDIKLKYDLFYIYNRSFILDLKILLLTVRTLFFGNGH</sequence>
<evidence type="ECO:0000256" key="5">
    <source>
        <dbReference type="ARBA" id="ARBA00022989"/>
    </source>
</evidence>
<comment type="caution">
    <text evidence="9">The sequence shown here is derived from an EMBL/GenBank/DDBJ whole genome shotgun (WGS) entry which is preliminary data.</text>
</comment>
<evidence type="ECO:0000256" key="2">
    <source>
        <dbReference type="ARBA" id="ARBA00006464"/>
    </source>
</evidence>
<proteinExistence type="inferred from homology"/>
<dbReference type="Proteomes" id="UP000886050">
    <property type="component" value="Unassembled WGS sequence"/>
</dbReference>
<dbReference type="PANTHER" id="PTHR30576:SF0">
    <property type="entry name" value="UNDECAPRENYL-PHOSPHATE N-ACETYLGALACTOSAMINYL 1-PHOSPHATE TRANSFERASE-RELATED"/>
    <property type="match status" value="1"/>
</dbReference>
<feature type="domain" description="Bacterial sugar transferase" evidence="8">
    <location>
        <begin position="263"/>
        <end position="443"/>
    </location>
</feature>
<dbReference type="InterPro" id="IPR017475">
    <property type="entry name" value="EPS_sugar_tfrase"/>
</dbReference>
<feature type="transmembrane region" description="Helical" evidence="7">
    <location>
        <begin position="6"/>
        <end position="25"/>
    </location>
</feature>
<dbReference type="PANTHER" id="PTHR30576">
    <property type="entry name" value="COLANIC BIOSYNTHESIS UDP-GLUCOSE LIPID CARRIER TRANSFERASE"/>
    <property type="match status" value="1"/>
</dbReference>
<dbReference type="Pfam" id="PF02397">
    <property type="entry name" value="Bac_transf"/>
    <property type="match status" value="1"/>
</dbReference>
<dbReference type="NCBIfam" id="TIGR03025">
    <property type="entry name" value="EPS_sugtrans"/>
    <property type="match status" value="1"/>
</dbReference>